<gene>
    <name evidence="3" type="ORF">MasN3_39420</name>
</gene>
<keyword evidence="1" id="KW-0472">Membrane</keyword>
<sequence>MDKLASASWPAAHAEVATIDVRKQLKSGAWCVELRYHYRIGDEGFSSSRWTLATGVACYRDKQVADDLSGRFQPGTGIEIRYDPSDPQKSVVYLDDVDVSDFIFLILATVFLAAGISLLKGVKLRTAIPQ</sequence>
<organism evidence="3 4">
    <name type="scientific">Massilia varians</name>
    <dbReference type="NCBI Taxonomy" id="457921"/>
    <lineage>
        <taxon>Bacteria</taxon>
        <taxon>Pseudomonadati</taxon>
        <taxon>Pseudomonadota</taxon>
        <taxon>Betaproteobacteria</taxon>
        <taxon>Burkholderiales</taxon>
        <taxon>Oxalobacteraceae</taxon>
        <taxon>Telluria group</taxon>
        <taxon>Massilia</taxon>
    </lineage>
</organism>
<dbReference type="InterPro" id="IPR021994">
    <property type="entry name" value="DUF3592"/>
</dbReference>
<keyword evidence="4" id="KW-1185">Reference proteome</keyword>
<accession>A0ABM8CB05</accession>
<name>A0ABM8CB05_9BURK</name>
<protein>
    <recommendedName>
        <fullName evidence="2">DUF3592 domain-containing protein</fullName>
    </recommendedName>
</protein>
<dbReference type="Pfam" id="PF12158">
    <property type="entry name" value="DUF3592"/>
    <property type="match status" value="1"/>
</dbReference>
<evidence type="ECO:0000256" key="1">
    <source>
        <dbReference type="SAM" id="Phobius"/>
    </source>
</evidence>
<evidence type="ECO:0000313" key="4">
    <source>
        <dbReference type="Proteomes" id="UP001163336"/>
    </source>
</evidence>
<keyword evidence="1" id="KW-0812">Transmembrane</keyword>
<proteinExistence type="predicted"/>
<keyword evidence="1" id="KW-1133">Transmembrane helix</keyword>
<reference evidence="3" key="1">
    <citation type="submission" date="2022-11" db="EMBL/GenBank/DDBJ databases">
        <title>Isolation and characterization of PLA-degrading bacterium Massilia sp. from Antarctic soil.</title>
        <authorList>
            <person name="Sato K."/>
            <person name="Gomez-Fuentes C."/>
            <person name="Ahmad S.A."/>
            <person name="Zulkharnain A."/>
        </authorList>
    </citation>
    <scope>NUCLEOTIDE SEQUENCE</scope>
    <source>
        <strain evidence="3">N-3</strain>
    </source>
</reference>
<feature type="transmembrane region" description="Helical" evidence="1">
    <location>
        <begin position="102"/>
        <end position="122"/>
    </location>
</feature>
<evidence type="ECO:0000313" key="3">
    <source>
        <dbReference type="EMBL" id="BDT60448.1"/>
    </source>
</evidence>
<dbReference type="EMBL" id="AP026966">
    <property type="protein sequence ID" value="BDT60448.1"/>
    <property type="molecule type" value="Genomic_DNA"/>
</dbReference>
<feature type="domain" description="DUF3592" evidence="2">
    <location>
        <begin position="27"/>
        <end position="93"/>
    </location>
</feature>
<dbReference type="Proteomes" id="UP001163336">
    <property type="component" value="Chromosome"/>
</dbReference>
<evidence type="ECO:0000259" key="2">
    <source>
        <dbReference type="Pfam" id="PF12158"/>
    </source>
</evidence>